<evidence type="ECO:0000313" key="3">
    <source>
        <dbReference type="Proteomes" id="UP000270046"/>
    </source>
</evidence>
<protein>
    <recommendedName>
        <fullName evidence="4">TerB family tellurite resistance protein</fullName>
    </recommendedName>
</protein>
<evidence type="ECO:0008006" key="4">
    <source>
        <dbReference type="Google" id="ProtNLM"/>
    </source>
</evidence>
<dbReference type="Proteomes" id="UP000270046">
    <property type="component" value="Chromosome"/>
</dbReference>
<sequence length="230" mass="25117">MASIKQIRHKAGRLGQRARALLLFSFVTAIASGMAAEAKAQSFAEWFRQNSTQKKYLLQQIAALQVYAGYLKQGYSIARGGLGTISGSLTAENLLHGGYYNRLAIPGQVVKDNPQVEEILVWQQDILALLTGTGQVQGLTPAEKDYLSGVRSAVLKDCDLQLTTLQTVTADGQAQMSDAERLAAIARIHSAMQDNYHFAASLSAQVRSYTLQKAMEHDDASTTRALYHIK</sequence>
<dbReference type="EMBL" id="CP032869">
    <property type="protein sequence ID" value="AYL94279.1"/>
    <property type="molecule type" value="Genomic_DNA"/>
</dbReference>
<accession>A0A494VK37</accession>
<dbReference type="KEGG" id="muh:HYN43_002760"/>
<keyword evidence="1" id="KW-0732">Signal</keyword>
<evidence type="ECO:0000313" key="2">
    <source>
        <dbReference type="EMBL" id="AYL94279.1"/>
    </source>
</evidence>
<proteinExistence type="predicted"/>
<evidence type="ECO:0000256" key="1">
    <source>
        <dbReference type="SAM" id="SignalP"/>
    </source>
</evidence>
<feature type="chain" id="PRO_5019715466" description="TerB family tellurite resistance protein" evidence="1">
    <location>
        <begin position="32"/>
        <end position="230"/>
    </location>
</feature>
<dbReference type="OrthoDB" id="673795at2"/>
<gene>
    <name evidence="2" type="ORF">HYN43_002760</name>
</gene>
<dbReference type="AlphaFoldDB" id="A0A494VK37"/>
<dbReference type="RefSeq" id="WP_119407998.1">
    <property type="nucleotide sequence ID" value="NZ_CP032869.1"/>
</dbReference>
<feature type="signal peptide" evidence="1">
    <location>
        <begin position="1"/>
        <end position="31"/>
    </location>
</feature>
<reference evidence="2 3" key="1">
    <citation type="submission" date="2018-10" db="EMBL/GenBank/DDBJ databases">
        <title>Genome sequencing of Mucilaginibacter sp. HYN0043.</title>
        <authorList>
            <person name="Kim M."/>
            <person name="Yi H."/>
        </authorList>
    </citation>
    <scope>NUCLEOTIDE SEQUENCE [LARGE SCALE GENOMIC DNA]</scope>
    <source>
        <strain evidence="2 3">HYN0043</strain>
    </source>
</reference>
<name>A0A494VK37_9SPHI</name>
<keyword evidence="3" id="KW-1185">Reference proteome</keyword>
<organism evidence="2 3">
    <name type="scientific">Mucilaginibacter celer</name>
    <dbReference type="NCBI Taxonomy" id="2305508"/>
    <lineage>
        <taxon>Bacteria</taxon>
        <taxon>Pseudomonadati</taxon>
        <taxon>Bacteroidota</taxon>
        <taxon>Sphingobacteriia</taxon>
        <taxon>Sphingobacteriales</taxon>
        <taxon>Sphingobacteriaceae</taxon>
        <taxon>Mucilaginibacter</taxon>
    </lineage>
</organism>